<sequence>MSDRLSSFGADSSEIQYTDGNWTRIDSGTYLSRDLNATVTFDFNGTLIAVAGTIQSQLPVQDSHSPLSYVLDGEDDLSFLFNASLPNIYASPELLQGPHTLAIRLLTANTTLSVSGGNITTWQPESASPNHHRTIAIIAGTVGGLVVLVVMLLALLLFRRRQRHYPSTPYALGPLQANLPSTKEAFTSPKYSNHGLSFTQSTDSVNVLPRVKAPPPPLPGPGKTPVKAPRPKPSAQ</sequence>
<keyword evidence="4" id="KW-1185">Reference proteome</keyword>
<name>A0AAD7MI30_9AGAR</name>
<dbReference type="Proteomes" id="UP001215280">
    <property type="component" value="Unassembled WGS sequence"/>
</dbReference>
<feature type="compositionally biased region" description="Pro residues" evidence="1">
    <location>
        <begin position="212"/>
        <end position="222"/>
    </location>
</feature>
<evidence type="ECO:0000313" key="3">
    <source>
        <dbReference type="EMBL" id="KAJ7717102.1"/>
    </source>
</evidence>
<dbReference type="AlphaFoldDB" id="A0AAD7MI30"/>
<feature type="region of interest" description="Disordered" evidence="1">
    <location>
        <begin position="190"/>
        <end position="236"/>
    </location>
</feature>
<dbReference type="EMBL" id="JARJLG010000323">
    <property type="protein sequence ID" value="KAJ7717102.1"/>
    <property type="molecule type" value="Genomic_DNA"/>
</dbReference>
<gene>
    <name evidence="3" type="ORF">DFH07DRAFT_1068251</name>
</gene>
<dbReference type="Gene3D" id="2.60.120.260">
    <property type="entry name" value="Galactose-binding domain-like"/>
    <property type="match status" value="1"/>
</dbReference>
<evidence type="ECO:0000313" key="4">
    <source>
        <dbReference type="Proteomes" id="UP001215280"/>
    </source>
</evidence>
<evidence type="ECO:0000256" key="2">
    <source>
        <dbReference type="SAM" id="Phobius"/>
    </source>
</evidence>
<comment type="caution">
    <text evidence="3">The sequence shown here is derived from an EMBL/GenBank/DDBJ whole genome shotgun (WGS) entry which is preliminary data.</text>
</comment>
<keyword evidence="2" id="KW-1133">Transmembrane helix</keyword>
<keyword evidence="2" id="KW-0472">Membrane</keyword>
<proteinExistence type="predicted"/>
<keyword evidence="2" id="KW-0812">Transmembrane</keyword>
<feature type="transmembrane region" description="Helical" evidence="2">
    <location>
        <begin position="135"/>
        <end position="158"/>
    </location>
</feature>
<reference evidence="3" key="1">
    <citation type="submission" date="2023-03" db="EMBL/GenBank/DDBJ databases">
        <title>Massive genome expansion in bonnet fungi (Mycena s.s.) driven by repeated elements and novel gene families across ecological guilds.</title>
        <authorList>
            <consortium name="Lawrence Berkeley National Laboratory"/>
            <person name="Harder C.B."/>
            <person name="Miyauchi S."/>
            <person name="Viragh M."/>
            <person name="Kuo A."/>
            <person name="Thoen E."/>
            <person name="Andreopoulos B."/>
            <person name="Lu D."/>
            <person name="Skrede I."/>
            <person name="Drula E."/>
            <person name="Henrissat B."/>
            <person name="Morin E."/>
            <person name="Kohler A."/>
            <person name="Barry K."/>
            <person name="LaButti K."/>
            <person name="Morin E."/>
            <person name="Salamov A."/>
            <person name="Lipzen A."/>
            <person name="Mereny Z."/>
            <person name="Hegedus B."/>
            <person name="Baldrian P."/>
            <person name="Stursova M."/>
            <person name="Weitz H."/>
            <person name="Taylor A."/>
            <person name="Grigoriev I.V."/>
            <person name="Nagy L.G."/>
            <person name="Martin F."/>
            <person name="Kauserud H."/>
        </authorList>
    </citation>
    <scope>NUCLEOTIDE SEQUENCE</scope>
    <source>
        <strain evidence="3">CBHHK188m</strain>
    </source>
</reference>
<protein>
    <submittedName>
        <fullName evidence="3">Uncharacterized protein</fullName>
    </submittedName>
</protein>
<accession>A0AAD7MI30</accession>
<evidence type="ECO:0000256" key="1">
    <source>
        <dbReference type="SAM" id="MobiDB-lite"/>
    </source>
</evidence>
<organism evidence="3 4">
    <name type="scientific">Mycena maculata</name>
    <dbReference type="NCBI Taxonomy" id="230809"/>
    <lineage>
        <taxon>Eukaryota</taxon>
        <taxon>Fungi</taxon>
        <taxon>Dikarya</taxon>
        <taxon>Basidiomycota</taxon>
        <taxon>Agaricomycotina</taxon>
        <taxon>Agaricomycetes</taxon>
        <taxon>Agaricomycetidae</taxon>
        <taxon>Agaricales</taxon>
        <taxon>Marasmiineae</taxon>
        <taxon>Mycenaceae</taxon>
        <taxon>Mycena</taxon>
    </lineage>
</organism>
<feature type="compositionally biased region" description="Polar residues" evidence="1">
    <location>
        <begin position="190"/>
        <end position="205"/>
    </location>
</feature>